<evidence type="ECO:0000256" key="1">
    <source>
        <dbReference type="ARBA" id="ARBA00023015"/>
    </source>
</evidence>
<dbReference type="SUPFAM" id="SSF46689">
    <property type="entry name" value="Homeodomain-like"/>
    <property type="match status" value="2"/>
</dbReference>
<dbReference type="InterPro" id="IPR018060">
    <property type="entry name" value="HTH_AraC"/>
</dbReference>
<keyword evidence="2" id="KW-0238">DNA-binding</keyword>
<dbReference type="EMBL" id="QOVI01000008">
    <property type="protein sequence ID" value="RXG11940.1"/>
    <property type="molecule type" value="Genomic_DNA"/>
</dbReference>
<gene>
    <name evidence="5" type="ORF">DSM04_10837</name>
</gene>
<organism evidence="5 6">
    <name type="scientific">Leeuwenhoekiella aestuarii</name>
    <dbReference type="NCBI Taxonomy" id="2249426"/>
    <lineage>
        <taxon>Bacteria</taxon>
        <taxon>Pseudomonadati</taxon>
        <taxon>Bacteroidota</taxon>
        <taxon>Flavobacteriia</taxon>
        <taxon>Flavobacteriales</taxon>
        <taxon>Flavobacteriaceae</taxon>
        <taxon>Leeuwenhoekiella</taxon>
    </lineage>
</organism>
<dbReference type="Gene3D" id="1.10.10.60">
    <property type="entry name" value="Homeodomain-like"/>
    <property type="match status" value="2"/>
</dbReference>
<dbReference type="SUPFAM" id="SSF51182">
    <property type="entry name" value="RmlC-like cupins"/>
    <property type="match status" value="1"/>
</dbReference>
<evidence type="ECO:0000313" key="5">
    <source>
        <dbReference type="EMBL" id="RXG11940.1"/>
    </source>
</evidence>
<dbReference type="SMART" id="SM00342">
    <property type="entry name" value="HTH_ARAC"/>
    <property type="match status" value="1"/>
</dbReference>
<dbReference type="OrthoDB" id="1410704at2"/>
<dbReference type="InterPro" id="IPR014710">
    <property type="entry name" value="RmlC-like_jellyroll"/>
</dbReference>
<dbReference type="GO" id="GO:0043565">
    <property type="term" value="F:sequence-specific DNA binding"/>
    <property type="evidence" value="ECO:0007669"/>
    <property type="project" value="InterPro"/>
</dbReference>
<accession>A0A4Q0NP67</accession>
<dbReference type="PANTHER" id="PTHR43280">
    <property type="entry name" value="ARAC-FAMILY TRANSCRIPTIONAL REGULATOR"/>
    <property type="match status" value="1"/>
</dbReference>
<dbReference type="InterPro" id="IPR018062">
    <property type="entry name" value="HTH_AraC-typ_CS"/>
</dbReference>
<keyword evidence="3" id="KW-0804">Transcription</keyword>
<evidence type="ECO:0000256" key="3">
    <source>
        <dbReference type="ARBA" id="ARBA00023163"/>
    </source>
</evidence>
<keyword evidence="1" id="KW-0805">Transcription regulation</keyword>
<sequence length="288" mass="32922">MKLIKIDRKSPNASSFSLNTTQDAHFLKIWHYHPELELVLILESTGTRFIGDSISKFAPGELVLLGSNLPHMWLNDPEYFEPHTALKAEAIAIHFRKEFLGTDFLNTPEMASIASLLNRAARGIVFEKVSSEIKQKILQLNALSPFERTMQFLALLHELSTTPGRAISSTGYQNSALASNSKNFDAVYEYLFKNFRKPIMLGEVAALIPMNPSAFSRLFSKFHKKSFTRYLNEIRIGYACRLLIEKRYDVSEICYACGFNSLSNFNRQFKTITGKTPLEYAEYHQKRM</sequence>
<evidence type="ECO:0000313" key="6">
    <source>
        <dbReference type="Proteomes" id="UP000289821"/>
    </source>
</evidence>
<comment type="caution">
    <text evidence="5">The sequence shown here is derived from an EMBL/GenBank/DDBJ whole genome shotgun (WGS) entry which is preliminary data.</text>
</comment>
<protein>
    <submittedName>
        <fullName evidence="5">AraC family transcriptional regulator</fullName>
    </submittedName>
</protein>
<evidence type="ECO:0000259" key="4">
    <source>
        <dbReference type="PROSITE" id="PS01124"/>
    </source>
</evidence>
<dbReference type="Gene3D" id="2.60.120.10">
    <property type="entry name" value="Jelly Rolls"/>
    <property type="match status" value="1"/>
</dbReference>
<dbReference type="PROSITE" id="PS01124">
    <property type="entry name" value="HTH_ARAC_FAMILY_2"/>
    <property type="match status" value="1"/>
</dbReference>
<dbReference type="AlphaFoldDB" id="A0A4Q0NP67"/>
<proteinExistence type="predicted"/>
<reference evidence="5 6" key="1">
    <citation type="submission" date="2018-07" db="EMBL/GenBank/DDBJ databases">
        <title>Leeuwenhoekiella genomics.</title>
        <authorList>
            <person name="Tahon G."/>
            <person name="Willems A."/>
        </authorList>
    </citation>
    <scope>NUCLEOTIDE SEQUENCE [LARGE SCALE GENOMIC DNA]</scope>
    <source>
        <strain evidence="5 6">R-50232</strain>
    </source>
</reference>
<dbReference type="PROSITE" id="PS00041">
    <property type="entry name" value="HTH_ARAC_FAMILY_1"/>
    <property type="match status" value="1"/>
</dbReference>
<name>A0A4Q0NP67_9FLAO</name>
<feature type="domain" description="HTH araC/xylS-type" evidence="4">
    <location>
        <begin position="185"/>
        <end position="283"/>
    </location>
</feature>
<dbReference type="CDD" id="cd06976">
    <property type="entry name" value="cupin_MtlR-like_N"/>
    <property type="match status" value="1"/>
</dbReference>
<dbReference type="GO" id="GO:0003700">
    <property type="term" value="F:DNA-binding transcription factor activity"/>
    <property type="evidence" value="ECO:0007669"/>
    <property type="project" value="InterPro"/>
</dbReference>
<keyword evidence="6" id="KW-1185">Reference proteome</keyword>
<dbReference type="InterPro" id="IPR011051">
    <property type="entry name" value="RmlC_Cupin_sf"/>
</dbReference>
<dbReference type="Pfam" id="PF12833">
    <property type="entry name" value="HTH_18"/>
    <property type="match status" value="1"/>
</dbReference>
<dbReference type="InterPro" id="IPR009057">
    <property type="entry name" value="Homeodomain-like_sf"/>
</dbReference>
<dbReference type="RefSeq" id="WP_128762596.1">
    <property type="nucleotide sequence ID" value="NZ_QOVI01000008.1"/>
</dbReference>
<evidence type="ECO:0000256" key="2">
    <source>
        <dbReference type="ARBA" id="ARBA00023125"/>
    </source>
</evidence>
<dbReference type="Proteomes" id="UP000289821">
    <property type="component" value="Unassembled WGS sequence"/>
</dbReference>
<dbReference type="PANTHER" id="PTHR43280:SF2">
    <property type="entry name" value="HTH-TYPE TRANSCRIPTIONAL REGULATOR EXSA"/>
    <property type="match status" value="1"/>
</dbReference>